<organism evidence="3 4">
    <name type="scientific">Abiotrophia defectiva</name>
    <name type="common">Streptococcus defectivus</name>
    <dbReference type="NCBI Taxonomy" id="46125"/>
    <lineage>
        <taxon>Bacteria</taxon>
        <taxon>Bacillati</taxon>
        <taxon>Bacillota</taxon>
        <taxon>Bacilli</taxon>
        <taxon>Lactobacillales</taxon>
        <taxon>Aerococcaceae</taxon>
        <taxon>Abiotrophia</taxon>
    </lineage>
</organism>
<evidence type="ECO:0000313" key="4">
    <source>
        <dbReference type="Proteomes" id="UP000757900"/>
    </source>
</evidence>
<proteinExistence type="inferred from homology"/>
<evidence type="ECO:0000256" key="1">
    <source>
        <dbReference type="ARBA" id="ARBA00005397"/>
    </source>
</evidence>
<comment type="caution">
    <text evidence="3">The sequence shown here is derived from an EMBL/GenBank/DDBJ whole genome shotgun (WGS) entry which is preliminary data.</text>
</comment>
<dbReference type="EMBL" id="JABZFV010000031">
    <property type="protein sequence ID" value="MBF0934518.1"/>
    <property type="molecule type" value="Genomic_DNA"/>
</dbReference>
<protein>
    <submittedName>
        <fullName evidence="3">Adaptor protein MecA</fullName>
    </submittedName>
</protein>
<keyword evidence="2" id="KW-0175">Coiled coil</keyword>
<feature type="coiled-coil region" evidence="2">
    <location>
        <begin position="92"/>
        <end position="141"/>
    </location>
</feature>
<sequence length="237" mass="27507">MEMERINEDTIKVLIMPEDLEERGINFLELISNHARIEQFFYSILEEVDVENQFAESDSVTFHVIPSDRGLELYISRSSGNGLEDLLENEVLKRLLDRRKSALKDKQQAQDQEDLSVNEKLEVLEGLTKEIEAEIEQAQDQEEPVGPEIVCFDNLDDFLKLARQLRDFPVENSLYRYHDAYYLVLSDVIGDYEPDGLYQQFLFMLEFGEEATVKEAILKEHGELLQAGDALKFFAQF</sequence>
<dbReference type="Pfam" id="PF05389">
    <property type="entry name" value="MecA"/>
    <property type="match status" value="1"/>
</dbReference>
<dbReference type="PANTHER" id="PTHR39161">
    <property type="entry name" value="ADAPTER PROTEIN MECA"/>
    <property type="match status" value="1"/>
</dbReference>
<dbReference type="Proteomes" id="UP000757900">
    <property type="component" value="Unassembled WGS sequence"/>
</dbReference>
<dbReference type="PIRSF" id="PIRSF029008">
    <property type="entry name" value="MecA"/>
    <property type="match status" value="1"/>
</dbReference>
<evidence type="ECO:0000313" key="3">
    <source>
        <dbReference type="EMBL" id="MBF0934518.1"/>
    </source>
</evidence>
<dbReference type="Gene3D" id="3.30.70.1950">
    <property type="match status" value="1"/>
</dbReference>
<dbReference type="AlphaFoldDB" id="A0A929QSA2"/>
<dbReference type="InterPro" id="IPR038471">
    <property type="entry name" value="MecA_C_sf"/>
</dbReference>
<reference evidence="3" key="1">
    <citation type="submission" date="2020-04" db="EMBL/GenBank/DDBJ databases">
        <title>Deep metagenomics examines the oral microbiome during advanced dental caries in children, revealing novel taxa and co-occurrences with host molecules.</title>
        <authorList>
            <person name="Baker J.L."/>
            <person name="Morton J.T."/>
            <person name="Dinis M."/>
            <person name="Alvarez R."/>
            <person name="Tran N.C."/>
            <person name="Knight R."/>
            <person name="Edlund A."/>
        </authorList>
    </citation>
    <scope>NUCLEOTIDE SEQUENCE</scope>
    <source>
        <strain evidence="3">JCVI_23_bin.16</strain>
    </source>
</reference>
<evidence type="ECO:0000256" key="2">
    <source>
        <dbReference type="SAM" id="Coils"/>
    </source>
</evidence>
<dbReference type="InterPro" id="IPR008681">
    <property type="entry name" value="Neg-reg_MecA"/>
</dbReference>
<accession>A0A929QSA2</accession>
<dbReference type="PANTHER" id="PTHR39161:SF1">
    <property type="entry name" value="ADAPTER PROTEIN MECA 1"/>
    <property type="match status" value="1"/>
</dbReference>
<gene>
    <name evidence="3" type="ORF">HXK00_02600</name>
</gene>
<comment type="similarity">
    <text evidence="1">Belongs to the MecA family.</text>
</comment>
<name>A0A929QSA2_ABIDE</name>